<evidence type="ECO:0000313" key="2">
    <source>
        <dbReference type="Proteomes" id="UP001055072"/>
    </source>
</evidence>
<sequence length="381" mass="41276">MKSLSFFASLAAFVADVFRVVALPSGLTSTDQSITSSCQCTAGNIPVALDVDLPLDPTDDPINSTNTRNLRATFGIHTIFCQPPHTATRSSQDHVQLLLHGSTYTSQYWTWPFNGFQNYSYVAHACAEGHITVAYDALGVGLSDRPSNSADIQLPSAAAIAAFFSHHLKSGELTTSLGLPTQRFKRVIAIGHSQGSVVYNYASIFQGSKTPFDALILTGHLHDPGFLESTKFGRPAARDVDPGRWANLDPGYISSSNRTQYYPPDNSTFSADIVKLDQLTKDVSTVYYTDAAFAVYVPAKGFKGPVVQLVGSEDQVHCLNGGDGFVSCNAKVLQASEEAFWPDSKNFTMVVRQGQGHDVNLDFGAAETFSLLTELVEQFTH</sequence>
<dbReference type="EMBL" id="MU274905">
    <property type="protein sequence ID" value="KAI0091793.1"/>
    <property type="molecule type" value="Genomic_DNA"/>
</dbReference>
<organism evidence="1 2">
    <name type="scientific">Irpex rosettiformis</name>
    <dbReference type="NCBI Taxonomy" id="378272"/>
    <lineage>
        <taxon>Eukaryota</taxon>
        <taxon>Fungi</taxon>
        <taxon>Dikarya</taxon>
        <taxon>Basidiomycota</taxon>
        <taxon>Agaricomycotina</taxon>
        <taxon>Agaricomycetes</taxon>
        <taxon>Polyporales</taxon>
        <taxon>Irpicaceae</taxon>
        <taxon>Irpex</taxon>
    </lineage>
</organism>
<protein>
    <submittedName>
        <fullName evidence="1">Uncharacterized protein</fullName>
    </submittedName>
</protein>
<gene>
    <name evidence="1" type="ORF">BDY19DRAFT_991469</name>
</gene>
<keyword evidence="2" id="KW-1185">Reference proteome</keyword>
<comment type="caution">
    <text evidence="1">The sequence shown here is derived from an EMBL/GenBank/DDBJ whole genome shotgun (WGS) entry which is preliminary data.</text>
</comment>
<proteinExistence type="predicted"/>
<name>A0ACB8UC36_9APHY</name>
<accession>A0ACB8UC36</accession>
<evidence type="ECO:0000313" key="1">
    <source>
        <dbReference type="EMBL" id="KAI0091793.1"/>
    </source>
</evidence>
<dbReference type="Proteomes" id="UP001055072">
    <property type="component" value="Unassembled WGS sequence"/>
</dbReference>
<reference evidence="1" key="1">
    <citation type="journal article" date="2021" name="Environ. Microbiol.">
        <title>Gene family expansions and transcriptome signatures uncover fungal adaptations to wood decay.</title>
        <authorList>
            <person name="Hage H."/>
            <person name="Miyauchi S."/>
            <person name="Viragh M."/>
            <person name="Drula E."/>
            <person name="Min B."/>
            <person name="Chaduli D."/>
            <person name="Navarro D."/>
            <person name="Favel A."/>
            <person name="Norest M."/>
            <person name="Lesage-Meessen L."/>
            <person name="Balint B."/>
            <person name="Merenyi Z."/>
            <person name="de Eugenio L."/>
            <person name="Morin E."/>
            <person name="Martinez A.T."/>
            <person name="Baldrian P."/>
            <person name="Stursova M."/>
            <person name="Martinez M.J."/>
            <person name="Novotny C."/>
            <person name="Magnuson J.K."/>
            <person name="Spatafora J.W."/>
            <person name="Maurice S."/>
            <person name="Pangilinan J."/>
            <person name="Andreopoulos W."/>
            <person name="LaButti K."/>
            <person name="Hundley H."/>
            <person name="Na H."/>
            <person name="Kuo A."/>
            <person name="Barry K."/>
            <person name="Lipzen A."/>
            <person name="Henrissat B."/>
            <person name="Riley R."/>
            <person name="Ahrendt S."/>
            <person name="Nagy L.G."/>
            <person name="Grigoriev I.V."/>
            <person name="Martin F."/>
            <person name="Rosso M.N."/>
        </authorList>
    </citation>
    <scope>NUCLEOTIDE SEQUENCE</scope>
    <source>
        <strain evidence="1">CBS 384.51</strain>
    </source>
</reference>